<proteinExistence type="predicted"/>
<dbReference type="EMBL" id="CAJNNW010034398">
    <property type="protein sequence ID" value="CAE8722554.1"/>
    <property type="molecule type" value="Genomic_DNA"/>
</dbReference>
<evidence type="ECO:0000256" key="10">
    <source>
        <dbReference type="SAM" id="MobiDB-lite"/>
    </source>
</evidence>
<dbReference type="GO" id="GO:0050661">
    <property type="term" value="F:NADP binding"/>
    <property type="evidence" value="ECO:0007669"/>
    <property type="project" value="InterPro"/>
</dbReference>
<feature type="region of interest" description="Disordered" evidence="10">
    <location>
        <begin position="541"/>
        <end position="585"/>
    </location>
</feature>
<evidence type="ECO:0000256" key="7">
    <source>
        <dbReference type="ARBA" id="ARBA00022989"/>
    </source>
</evidence>
<dbReference type="Proteomes" id="UP000626109">
    <property type="component" value="Unassembled WGS sequence"/>
</dbReference>
<protein>
    <recommendedName>
        <fullName evidence="13">Flavin-containing monooxygenase</fullName>
    </recommendedName>
</protein>
<comment type="caution">
    <text evidence="11">The sequence shown here is derived from an EMBL/GenBank/DDBJ whole genome shotgun (WGS) entry which is preliminary data.</text>
</comment>
<dbReference type="SUPFAM" id="SSF51905">
    <property type="entry name" value="FAD/NAD(P)-binding domain"/>
    <property type="match status" value="1"/>
</dbReference>
<keyword evidence="4" id="KW-0285">Flavoprotein</keyword>
<dbReference type="GO" id="GO:0005886">
    <property type="term" value="C:plasma membrane"/>
    <property type="evidence" value="ECO:0007669"/>
    <property type="project" value="UniProtKB-SubCell"/>
</dbReference>
<keyword evidence="8" id="KW-0560">Oxidoreductase</keyword>
<dbReference type="Pfam" id="PF00743">
    <property type="entry name" value="FMO-like"/>
    <property type="match status" value="1"/>
</dbReference>
<keyword evidence="3" id="KW-1003">Cell membrane</keyword>
<evidence type="ECO:0008006" key="13">
    <source>
        <dbReference type="Google" id="ProtNLM"/>
    </source>
</evidence>
<dbReference type="InterPro" id="IPR036188">
    <property type="entry name" value="FAD/NAD-bd_sf"/>
</dbReference>
<evidence type="ECO:0000256" key="3">
    <source>
        <dbReference type="ARBA" id="ARBA00022475"/>
    </source>
</evidence>
<organism evidence="11 12">
    <name type="scientific">Polarella glacialis</name>
    <name type="common">Dinoflagellate</name>
    <dbReference type="NCBI Taxonomy" id="89957"/>
    <lineage>
        <taxon>Eukaryota</taxon>
        <taxon>Sar</taxon>
        <taxon>Alveolata</taxon>
        <taxon>Dinophyceae</taxon>
        <taxon>Suessiales</taxon>
        <taxon>Suessiaceae</taxon>
        <taxon>Polarella</taxon>
    </lineage>
</organism>
<keyword evidence="5" id="KW-0812">Transmembrane</keyword>
<dbReference type="InterPro" id="IPR000060">
    <property type="entry name" value="BCCT_transptr"/>
</dbReference>
<keyword evidence="7" id="KW-1133">Transmembrane helix</keyword>
<evidence type="ECO:0000256" key="6">
    <source>
        <dbReference type="ARBA" id="ARBA00022827"/>
    </source>
</evidence>
<dbReference type="GO" id="GO:0050660">
    <property type="term" value="F:flavin adenine dinucleotide binding"/>
    <property type="evidence" value="ECO:0007669"/>
    <property type="project" value="InterPro"/>
</dbReference>
<evidence type="ECO:0000256" key="2">
    <source>
        <dbReference type="ARBA" id="ARBA00022448"/>
    </source>
</evidence>
<dbReference type="GO" id="GO:0004499">
    <property type="term" value="F:N,N-dimethylaniline monooxygenase activity"/>
    <property type="evidence" value="ECO:0007669"/>
    <property type="project" value="InterPro"/>
</dbReference>
<evidence type="ECO:0000256" key="5">
    <source>
        <dbReference type="ARBA" id="ARBA00022692"/>
    </source>
</evidence>
<evidence type="ECO:0000256" key="4">
    <source>
        <dbReference type="ARBA" id="ARBA00022630"/>
    </source>
</evidence>
<dbReference type="GO" id="GO:0022857">
    <property type="term" value="F:transmembrane transporter activity"/>
    <property type="evidence" value="ECO:0007669"/>
    <property type="project" value="InterPro"/>
</dbReference>
<evidence type="ECO:0000313" key="12">
    <source>
        <dbReference type="Proteomes" id="UP000626109"/>
    </source>
</evidence>
<dbReference type="Gene3D" id="3.50.50.60">
    <property type="entry name" value="FAD/NAD(P)-binding domain"/>
    <property type="match status" value="1"/>
</dbReference>
<evidence type="ECO:0000256" key="1">
    <source>
        <dbReference type="ARBA" id="ARBA00004651"/>
    </source>
</evidence>
<sequence>MAQELSVGRVEGGLGQRSLRGLYDNKHLLDNRLQETQGTVAWTLGLYDNKHLMDNQVEGGSGHSSLRGHHITINWIGVADSSGYRSQLFRFDGGGPPLLEDVVSQEYRTQVLGTNSFDLIRDLIRDKRYTRLLSWSPSLALLAPLAVSLTAQVLTVATSSPSAIPVAHERNGALLHTDARRPDAMMPSLQDGTICNEAKHVPRALKCRQRCRALPPHAAENATGDCPSRGRTIRSVFLYKWSMPFVYSILWFGTFGGAAIRLHRRASFVSDMGFQLHQDADFYLHTSSDFRPVGVSPACAFSWKDNAGYWFDLMGQYQDMGPFLVVVSIITTVLYFVTSSDSGSLVVELIANNGKESHVAQRVFWAITEGAVAIALLRAGGQESLKALQSIFVCADLPFTVAILLMCTALWRVYPDAVAVGVSDPEIATNSGITVPDAFTVGVSDPETATGSAVTVTPSGPVFDTLSWCFLQTKLRTQRKDSKVLSSGDLSRYPWGMMMGIACAIAAKQKATSVLEYLFNAPENPSCTSDRHEMAVAHAASSQSSQGATGPEVTGKKETIQTGFKRRPAIDGGGKPSPGAEHPSKRVPLTLWLPQFENLQHQLVEHKDSEVLSSGDLSNYPWGMMMGIANAIESRAIFDIGVVCSGWPVTAAVAASRPFHRQARRSRGRMSGVVAVSAAAAGVATMRSSAGRSRRVAVVGGGPAGMATCRFLAEAGHQPCVFEAGSGFGGIWAPQPSNHVVYEGLVTNIPKVAMQSFELDFPEELPSYIKADELGAYFQAYADHFRLRPTRKQTKSRQFVRFGTKVTRVQPQRSEEDE</sequence>
<reference evidence="11" key="1">
    <citation type="submission" date="2021-02" db="EMBL/GenBank/DDBJ databases">
        <authorList>
            <person name="Dougan E. K."/>
            <person name="Rhodes N."/>
            <person name="Thang M."/>
            <person name="Chan C."/>
        </authorList>
    </citation>
    <scope>NUCLEOTIDE SEQUENCE</scope>
</reference>
<dbReference type="InterPro" id="IPR020946">
    <property type="entry name" value="Flavin_mOase-like"/>
</dbReference>
<dbReference type="PANTHER" id="PTHR30047">
    <property type="entry name" value="HIGH-AFFINITY CHOLINE TRANSPORT PROTEIN-RELATED"/>
    <property type="match status" value="1"/>
</dbReference>
<name>A0A813L9Z3_POLGL</name>
<evidence type="ECO:0000313" key="11">
    <source>
        <dbReference type="EMBL" id="CAE8722554.1"/>
    </source>
</evidence>
<comment type="subcellular location">
    <subcellularLocation>
        <location evidence="1">Cell membrane</location>
        <topology evidence="1">Multi-pass membrane protein</topology>
    </subcellularLocation>
</comment>
<evidence type="ECO:0000256" key="9">
    <source>
        <dbReference type="ARBA" id="ARBA00023136"/>
    </source>
</evidence>
<evidence type="ECO:0000256" key="8">
    <source>
        <dbReference type="ARBA" id="ARBA00023002"/>
    </source>
</evidence>
<keyword evidence="6" id="KW-0274">FAD</keyword>
<keyword evidence="9" id="KW-0472">Membrane</keyword>
<dbReference type="AlphaFoldDB" id="A0A813L9Z3"/>
<dbReference type="PANTHER" id="PTHR30047:SF7">
    <property type="entry name" value="HIGH-AFFINITY CHOLINE TRANSPORT PROTEIN"/>
    <property type="match status" value="1"/>
</dbReference>
<dbReference type="Pfam" id="PF02028">
    <property type="entry name" value="BCCT"/>
    <property type="match status" value="1"/>
</dbReference>
<feature type="non-terminal residue" evidence="11">
    <location>
        <position position="818"/>
    </location>
</feature>
<gene>
    <name evidence="11" type="ORF">PGLA2088_LOCUS42601</name>
</gene>
<accession>A0A813L9Z3</accession>
<keyword evidence="2" id="KW-0813">Transport</keyword>